<sequence length="204" mass="23982">MTALLYSHTEDAYDAGYDELKQYCKMMKKSAFFAYFEKNRDSCRAKWSNFARGSHFTTGNTTTNRTESNWTYLKMLLGLKARIDKNDCWVTSALIYNYTANSSWNWKATFYDPIYRLSSDVLKIMKQEWIKFVNRAETTSCERSLDLSIWKVYSMNQSFTCHDVDWSCNCLFYTSKHLPCRHLLHVADKEHGFQVLPSMSICES</sequence>
<comment type="caution">
    <text evidence="3">The sequence shown here is derived from an EMBL/GenBank/DDBJ whole genome shotgun (WGS) entry which is preliminary data.</text>
</comment>
<keyword evidence="4" id="KW-1185">Reference proteome</keyword>
<dbReference type="PANTHER" id="PTHR31569">
    <property type="entry name" value="SWIM-TYPE DOMAIN-CONTAINING PROTEIN"/>
    <property type="match status" value="1"/>
</dbReference>
<evidence type="ECO:0000313" key="4">
    <source>
        <dbReference type="Proteomes" id="UP000237271"/>
    </source>
</evidence>
<keyword evidence="1" id="KW-0479">Metal-binding</keyword>
<evidence type="ECO:0000313" key="3">
    <source>
        <dbReference type="EMBL" id="POM66548.1"/>
    </source>
</evidence>
<protein>
    <recommendedName>
        <fullName evidence="2">SWIM-type domain-containing protein</fullName>
    </recommendedName>
</protein>
<keyword evidence="1" id="KW-0863">Zinc-finger</keyword>
<keyword evidence="1" id="KW-0862">Zinc</keyword>
<organism evidence="3 4">
    <name type="scientific">Phytophthora palmivora</name>
    <dbReference type="NCBI Taxonomy" id="4796"/>
    <lineage>
        <taxon>Eukaryota</taxon>
        <taxon>Sar</taxon>
        <taxon>Stramenopiles</taxon>
        <taxon>Oomycota</taxon>
        <taxon>Peronosporomycetes</taxon>
        <taxon>Peronosporales</taxon>
        <taxon>Peronosporaceae</taxon>
        <taxon>Phytophthora</taxon>
    </lineage>
</organism>
<dbReference type="PANTHER" id="PTHR31569:SF4">
    <property type="entry name" value="SWIM-TYPE DOMAIN-CONTAINING PROTEIN"/>
    <property type="match status" value="1"/>
</dbReference>
<dbReference type="InterPro" id="IPR052579">
    <property type="entry name" value="Zinc_finger_SWIM"/>
</dbReference>
<dbReference type="EMBL" id="NCKW01009588">
    <property type="protein sequence ID" value="POM66548.1"/>
    <property type="molecule type" value="Genomic_DNA"/>
</dbReference>
<evidence type="ECO:0000256" key="1">
    <source>
        <dbReference type="PROSITE-ProRule" id="PRU00325"/>
    </source>
</evidence>
<dbReference type="GO" id="GO:0008270">
    <property type="term" value="F:zinc ion binding"/>
    <property type="evidence" value="ECO:0007669"/>
    <property type="project" value="UniProtKB-KW"/>
</dbReference>
<evidence type="ECO:0000259" key="2">
    <source>
        <dbReference type="PROSITE" id="PS50966"/>
    </source>
</evidence>
<dbReference type="OrthoDB" id="129454at2759"/>
<dbReference type="Proteomes" id="UP000237271">
    <property type="component" value="Unassembled WGS sequence"/>
</dbReference>
<feature type="domain" description="SWIM-type" evidence="2">
    <location>
        <begin position="153"/>
        <end position="191"/>
    </location>
</feature>
<dbReference type="PROSITE" id="PS50966">
    <property type="entry name" value="ZF_SWIM"/>
    <property type="match status" value="1"/>
</dbReference>
<dbReference type="Pfam" id="PF04434">
    <property type="entry name" value="SWIM"/>
    <property type="match status" value="1"/>
</dbReference>
<proteinExistence type="predicted"/>
<reference evidence="3 4" key="1">
    <citation type="journal article" date="2017" name="Genome Biol. Evol.">
        <title>Phytophthora megakarya and P. palmivora, closely related causal agents of cacao black pod rot, underwent increases in genome sizes and gene numbers by different mechanisms.</title>
        <authorList>
            <person name="Ali S.S."/>
            <person name="Shao J."/>
            <person name="Lary D.J."/>
            <person name="Kronmiller B."/>
            <person name="Shen D."/>
            <person name="Strem M.D."/>
            <person name="Amoako-Attah I."/>
            <person name="Akrofi A.Y."/>
            <person name="Begoude B.A."/>
            <person name="Ten Hoopen G.M."/>
            <person name="Coulibaly K."/>
            <person name="Kebe B.I."/>
            <person name="Melnick R.L."/>
            <person name="Guiltinan M.J."/>
            <person name="Tyler B.M."/>
            <person name="Meinhardt L.W."/>
            <person name="Bailey B.A."/>
        </authorList>
    </citation>
    <scope>NUCLEOTIDE SEQUENCE [LARGE SCALE GENOMIC DNA]</scope>
    <source>
        <strain evidence="4">sbr112.9</strain>
    </source>
</reference>
<dbReference type="AlphaFoldDB" id="A0A2P4XLY0"/>
<gene>
    <name evidence="3" type="ORF">PHPALM_17573</name>
</gene>
<accession>A0A2P4XLY0</accession>
<dbReference type="InterPro" id="IPR007527">
    <property type="entry name" value="Znf_SWIM"/>
</dbReference>
<name>A0A2P4XLY0_9STRA</name>